<protein>
    <submittedName>
        <fullName evidence="3">Beta-lactamase regulating signal transducer with metallopeptidase domain</fullName>
    </submittedName>
</protein>
<feature type="transmembrane region" description="Helical" evidence="1">
    <location>
        <begin position="114"/>
        <end position="132"/>
    </location>
</feature>
<keyword evidence="1" id="KW-1133">Transmembrane helix</keyword>
<evidence type="ECO:0000256" key="1">
    <source>
        <dbReference type="SAM" id="Phobius"/>
    </source>
</evidence>
<organism evidence="3 4">
    <name type="scientific">Caldalkalibacillus horti</name>
    <dbReference type="NCBI Taxonomy" id="77523"/>
    <lineage>
        <taxon>Bacteria</taxon>
        <taxon>Bacillati</taxon>
        <taxon>Bacillota</taxon>
        <taxon>Bacilli</taxon>
        <taxon>Bacillales</taxon>
        <taxon>Bacillaceae</taxon>
        <taxon>Caldalkalibacillus</taxon>
    </lineage>
</organism>
<accession>A0ABT9W147</accession>
<gene>
    <name evidence="3" type="ORF">J2S11_002868</name>
</gene>
<evidence type="ECO:0000313" key="3">
    <source>
        <dbReference type="EMBL" id="MDQ0166951.1"/>
    </source>
</evidence>
<evidence type="ECO:0000259" key="2">
    <source>
        <dbReference type="Pfam" id="PF05569"/>
    </source>
</evidence>
<feature type="transmembrane region" description="Helical" evidence="1">
    <location>
        <begin position="38"/>
        <end position="59"/>
    </location>
</feature>
<feature type="domain" description="Peptidase M56" evidence="2">
    <location>
        <begin position="11"/>
        <end position="263"/>
    </location>
</feature>
<sequence>MELLLTLFIASFVGSVIWIFQRCICPITQKYFSQSWHYYTALIPVFFLLGGTEIVNRVISFIRSILMSKSVTVPFESTIQIAQVSLIEHTAASSSSFMKTMIDSLLQLGDIKDITLISLAIWIAGIIVFLAVNVKNYWVFKRSIFQNAHVTNVDIKSVKVFVSPNAMTPMVIGFLNPVIVMPDTQLGKKELSMILSHELIHLKRRDLLVKFIVLLANSIHWFNPVIYSLCRQINIYCELSCDEKVVQEMDMESRRLYGETLLSK</sequence>
<proteinExistence type="predicted"/>
<evidence type="ECO:0000313" key="4">
    <source>
        <dbReference type="Proteomes" id="UP001235840"/>
    </source>
</evidence>
<dbReference type="RefSeq" id="WP_307395580.1">
    <property type="nucleotide sequence ID" value="NZ_JAUSTY010000012.1"/>
</dbReference>
<dbReference type="Proteomes" id="UP001235840">
    <property type="component" value="Unassembled WGS sequence"/>
</dbReference>
<dbReference type="Pfam" id="PF05569">
    <property type="entry name" value="Peptidase_M56"/>
    <property type="match status" value="1"/>
</dbReference>
<keyword evidence="1" id="KW-0472">Membrane</keyword>
<dbReference type="EMBL" id="JAUSTY010000012">
    <property type="protein sequence ID" value="MDQ0166951.1"/>
    <property type="molecule type" value="Genomic_DNA"/>
</dbReference>
<dbReference type="InterPro" id="IPR052173">
    <property type="entry name" value="Beta-lactam_resp_regulator"/>
</dbReference>
<dbReference type="PANTHER" id="PTHR34978:SF3">
    <property type="entry name" value="SLR0241 PROTEIN"/>
    <property type="match status" value="1"/>
</dbReference>
<name>A0ABT9W147_9BACI</name>
<keyword evidence="4" id="KW-1185">Reference proteome</keyword>
<dbReference type="PANTHER" id="PTHR34978">
    <property type="entry name" value="POSSIBLE SENSOR-TRANSDUCER PROTEIN BLAR"/>
    <property type="match status" value="1"/>
</dbReference>
<reference evidence="3 4" key="1">
    <citation type="submission" date="2023-07" db="EMBL/GenBank/DDBJ databases">
        <title>Genomic Encyclopedia of Type Strains, Phase IV (KMG-IV): sequencing the most valuable type-strain genomes for metagenomic binning, comparative biology and taxonomic classification.</title>
        <authorList>
            <person name="Goeker M."/>
        </authorList>
    </citation>
    <scope>NUCLEOTIDE SEQUENCE [LARGE SCALE GENOMIC DNA]</scope>
    <source>
        <strain evidence="3 4">DSM 12751</strain>
    </source>
</reference>
<dbReference type="InterPro" id="IPR008756">
    <property type="entry name" value="Peptidase_M56"/>
</dbReference>
<dbReference type="CDD" id="cd07341">
    <property type="entry name" value="M56_BlaR1_MecR1_like"/>
    <property type="match status" value="1"/>
</dbReference>
<keyword evidence="1" id="KW-0812">Transmembrane</keyword>
<comment type="caution">
    <text evidence="3">The sequence shown here is derived from an EMBL/GenBank/DDBJ whole genome shotgun (WGS) entry which is preliminary data.</text>
</comment>